<gene>
    <name evidence="1" type="ORF">O1611_g1149</name>
</gene>
<proteinExistence type="predicted"/>
<evidence type="ECO:0000313" key="2">
    <source>
        <dbReference type="Proteomes" id="UP001153332"/>
    </source>
</evidence>
<dbReference type="Proteomes" id="UP001153332">
    <property type="component" value="Unassembled WGS sequence"/>
</dbReference>
<sequence length="252" mass="26781">MSADDDHFITPPTPGPPKDYSENDVYERGETVTLSWVKSFPTGTLTLTQDNKPGDPTGGPKNMDFSEYEWIVDYYALDPSVNNVFYFGFGGSGQAFTSHYFNITDNANSGPADDPGPSTSSTSTTTTTLGSTTTTASMFSSTVSPSSAISTTSTSPLPTDTGSPTTESLSAGGITGIAVGVTLGTILVVAGLGFLVWRTRNKRRAPVNPTHDASQYPYPQVLMPVGQPQQLMPTPVVEMEGVQKRNGHHEMP</sequence>
<dbReference type="EMBL" id="JAPUUL010000124">
    <property type="protein sequence ID" value="KAJ8132471.1"/>
    <property type="molecule type" value="Genomic_DNA"/>
</dbReference>
<name>A0ACC2JY81_9PEZI</name>
<organism evidence="1 2">
    <name type="scientific">Lasiodiplodia mahajangana</name>
    <dbReference type="NCBI Taxonomy" id="1108764"/>
    <lineage>
        <taxon>Eukaryota</taxon>
        <taxon>Fungi</taxon>
        <taxon>Dikarya</taxon>
        <taxon>Ascomycota</taxon>
        <taxon>Pezizomycotina</taxon>
        <taxon>Dothideomycetes</taxon>
        <taxon>Dothideomycetes incertae sedis</taxon>
        <taxon>Botryosphaeriales</taxon>
        <taxon>Botryosphaeriaceae</taxon>
        <taxon>Lasiodiplodia</taxon>
    </lineage>
</organism>
<keyword evidence="2" id="KW-1185">Reference proteome</keyword>
<evidence type="ECO:0000313" key="1">
    <source>
        <dbReference type="EMBL" id="KAJ8132471.1"/>
    </source>
</evidence>
<protein>
    <submittedName>
        <fullName evidence="1">Uncharacterized protein</fullName>
    </submittedName>
</protein>
<comment type="caution">
    <text evidence="1">The sequence shown here is derived from an EMBL/GenBank/DDBJ whole genome shotgun (WGS) entry which is preliminary data.</text>
</comment>
<accession>A0ACC2JY81</accession>
<reference evidence="1" key="1">
    <citation type="submission" date="2022-12" db="EMBL/GenBank/DDBJ databases">
        <title>Genome Sequence of Lasiodiplodia mahajangana.</title>
        <authorList>
            <person name="Buettner E."/>
        </authorList>
    </citation>
    <scope>NUCLEOTIDE SEQUENCE</scope>
    <source>
        <strain evidence="1">VT137</strain>
    </source>
</reference>